<comment type="caution">
    <text evidence="7">The sequence shown here is derived from an EMBL/GenBank/DDBJ whole genome shotgun (WGS) entry which is preliminary data.</text>
</comment>
<dbReference type="GO" id="GO:0016920">
    <property type="term" value="F:pyroglutamyl-peptidase activity"/>
    <property type="evidence" value="ECO:0007669"/>
    <property type="project" value="InterPro"/>
</dbReference>
<evidence type="ECO:0000256" key="5">
    <source>
        <dbReference type="ARBA" id="ARBA00022807"/>
    </source>
</evidence>
<proteinExistence type="inferred from homology"/>
<dbReference type="PANTHER" id="PTHR23402">
    <property type="entry name" value="PROTEASE FAMILY C15 PYROGLUTAMYL-PEPTIDASE I-RELATED"/>
    <property type="match status" value="1"/>
</dbReference>
<keyword evidence="6" id="KW-0812">Transmembrane</keyword>
<dbReference type="GO" id="GO:0005829">
    <property type="term" value="C:cytosol"/>
    <property type="evidence" value="ECO:0007669"/>
    <property type="project" value="InterPro"/>
</dbReference>
<evidence type="ECO:0000256" key="1">
    <source>
        <dbReference type="ARBA" id="ARBA00006641"/>
    </source>
</evidence>
<organism evidence="7 9">
    <name type="scientific">Perkinsus olseni</name>
    <name type="common">Perkinsus atlanticus</name>
    <dbReference type="NCBI Taxonomy" id="32597"/>
    <lineage>
        <taxon>Eukaryota</taxon>
        <taxon>Sar</taxon>
        <taxon>Alveolata</taxon>
        <taxon>Perkinsozoa</taxon>
        <taxon>Perkinsea</taxon>
        <taxon>Perkinsida</taxon>
        <taxon>Perkinsidae</taxon>
        <taxon>Perkinsus</taxon>
    </lineage>
</organism>
<keyword evidence="5" id="KW-0788">Thiol protease</keyword>
<dbReference type="InterPro" id="IPR036440">
    <property type="entry name" value="Peptidase_C15-like_sf"/>
</dbReference>
<evidence type="ECO:0000313" key="10">
    <source>
        <dbReference type="Proteomes" id="UP000572268"/>
    </source>
</evidence>
<evidence type="ECO:0000256" key="4">
    <source>
        <dbReference type="ARBA" id="ARBA00022801"/>
    </source>
</evidence>
<accession>A0A7J6MCV1</accession>
<evidence type="ECO:0000256" key="6">
    <source>
        <dbReference type="SAM" id="Phobius"/>
    </source>
</evidence>
<evidence type="ECO:0000313" key="7">
    <source>
        <dbReference type="EMBL" id="KAF4668841.1"/>
    </source>
</evidence>
<comment type="similarity">
    <text evidence="1">Belongs to the peptidase C15 family.</text>
</comment>
<keyword evidence="6" id="KW-0472">Membrane</keyword>
<keyword evidence="2" id="KW-0963">Cytoplasm</keyword>
<evidence type="ECO:0000256" key="3">
    <source>
        <dbReference type="ARBA" id="ARBA00022670"/>
    </source>
</evidence>
<name>A0A7J6MCV1_PEROL</name>
<dbReference type="Proteomes" id="UP000572268">
    <property type="component" value="Unassembled WGS sequence"/>
</dbReference>
<evidence type="ECO:0000313" key="9">
    <source>
        <dbReference type="Proteomes" id="UP000570595"/>
    </source>
</evidence>
<dbReference type="PANTHER" id="PTHR23402:SF1">
    <property type="entry name" value="PYROGLUTAMYL-PEPTIDASE I"/>
    <property type="match status" value="1"/>
</dbReference>
<keyword evidence="4" id="KW-0378">Hydrolase</keyword>
<dbReference type="AlphaFoldDB" id="A0A7J6MCV1"/>
<dbReference type="Pfam" id="PF01470">
    <property type="entry name" value="Peptidase_C15"/>
    <property type="match status" value="1"/>
</dbReference>
<evidence type="ECO:0000313" key="8">
    <source>
        <dbReference type="EMBL" id="KAF4674286.1"/>
    </source>
</evidence>
<reference evidence="9 10" key="1">
    <citation type="submission" date="2020-04" db="EMBL/GenBank/DDBJ databases">
        <title>Perkinsus olseni comparative genomics.</title>
        <authorList>
            <person name="Bogema D.R."/>
        </authorList>
    </citation>
    <scope>NUCLEOTIDE SEQUENCE [LARGE SCALE GENOMIC DNA]</scope>
    <source>
        <strain evidence="7">ATCC PRA-179</strain>
        <strain evidence="8">ATCC PRA-31</strain>
    </source>
</reference>
<dbReference type="PRINTS" id="PR00706">
    <property type="entry name" value="PYROGLUPTASE"/>
</dbReference>
<keyword evidence="6" id="KW-1133">Transmembrane helix</keyword>
<sequence>MDDSMSTITVPLLPDNTSRNVNRKERLFAHHHSSYSIAGAPELHASGMRRWLCGALLLFVLVLAGYLVCTREPADGYLDHDSSIPESADTARLTSLRVSAAAAASAEFSPRRKRVVWVTGYQPFKDFTFNPSAAVARTLNGSCTHDYCVQAFELPVTHAGASQPASWLREPAVPKPAAIVHLGLEDRAKGLKLEVAAKNVLAESNSSLPILANGTSILPSTANLGLIDVVDADEMWSVDAGSYYCNEIYFRTLSEIRTRGLNIPAIFVHLPEPRVMSVEQDGRLVRRLISQLLAEVDTRD</sequence>
<protein>
    <recommendedName>
        <fullName evidence="11">Pyroglutamyl-peptidase 1</fullName>
    </recommendedName>
</protein>
<feature type="transmembrane region" description="Helical" evidence="6">
    <location>
        <begin position="51"/>
        <end position="68"/>
    </location>
</feature>
<dbReference type="Gene3D" id="3.40.630.20">
    <property type="entry name" value="Peptidase C15, pyroglutamyl peptidase I-like"/>
    <property type="match status" value="1"/>
</dbReference>
<dbReference type="OrthoDB" id="407146at2759"/>
<dbReference type="SUPFAM" id="SSF53182">
    <property type="entry name" value="Pyrrolidone carboxyl peptidase (pyroglutamate aminopeptidase)"/>
    <property type="match status" value="1"/>
</dbReference>
<dbReference type="Proteomes" id="UP000570595">
    <property type="component" value="Unassembled WGS sequence"/>
</dbReference>
<dbReference type="EMBL" id="JABAHT010000031">
    <property type="protein sequence ID" value="KAF4668841.1"/>
    <property type="molecule type" value="Genomic_DNA"/>
</dbReference>
<gene>
    <name evidence="8" type="ORF">FOL46_005462</name>
    <name evidence="7" type="ORF">FOZ61_005616</name>
</gene>
<keyword evidence="3" id="KW-0645">Protease</keyword>
<dbReference type="EMBL" id="JABANN010000033">
    <property type="protein sequence ID" value="KAF4674286.1"/>
    <property type="molecule type" value="Genomic_DNA"/>
</dbReference>
<dbReference type="InterPro" id="IPR000816">
    <property type="entry name" value="Peptidase_C15"/>
</dbReference>
<dbReference type="InterPro" id="IPR016125">
    <property type="entry name" value="Peptidase_C15-like"/>
</dbReference>
<evidence type="ECO:0000256" key="2">
    <source>
        <dbReference type="ARBA" id="ARBA00022490"/>
    </source>
</evidence>
<evidence type="ECO:0008006" key="11">
    <source>
        <dbReference type="Google" id="ProtNLM"/>
    </source>
</evidence>
<dbReference type="GO" id="GO:0006508">
    <property type="term" value="P:proteolysis"/>
    <property type="evidence" value="ECO:0007669"/>
    <property type="project" value="UniProtKB-KW"/>
</dbReference>